<evidence type="ECO:0000313" key="14">
    <source>
        <dbReference type="Proteomes" id="UP000190395"/>
    </source>
</evidence>
<evidence type="ECO:0000256" key="3">
    <source>
        <dbReference type="ARBA" id="ARBA00012584"/>
    </source>
</evidence>
<dbReference type="Pfam" id="PF01300">
    <property type="entry name" value="Sua5_yciO_yrdC"/>
    <property type="match status" value="1"/>
</dbReference>
<evidence type="ECO:0000256" key="6">
    <source>
        <dbReference type="ARBA" id="ARBA00022694"/>
    </source>
</evidence>
<dbReference type="EMBL" id="FUXC01000001">
    <property type="protein sequence ID" value="SJZ41345.1"/>
    <property type="molecule type" value="Genomic_DNA"/>
</dbReference>
<keyword evidence="14" id="KW-1185">Reference proteome</keyword>
<evidence type="ECO:0000256" key="1">
    <source>
        <dbReference type="ARBA" id="ARBA00004496"/>
    </source>
</evidence>
<dbReference type="GeneID" id="303366416"/>
<dbReference type="PROSITE" id="PS51163">
    <property type="entry name" value="YRDC"/>
    <property type="match status" value="1"/>
</dbReference>
<dbReference type="GO" id="GO:0006450">
    <property type="term" value="P:regulation of translational fidelity"/>
    <property type="evidence" value="ECO:0007669"/>
    <property type="project" value="TreeGrafter"/>
</dbReference>
<dbReference type="Proteomes" id="UP000190395">
    <property type="component" value="Unassembled WGS sequence"/>
</dbReference>
<feature type="domain" description="YrdC-like" evidence="12">
    <location>
        <begin position="8"/>
        <end position="191"/>
    </location>
</feature>
<name>A0A1T4KG45_9SPIR</name>
<evidence type="ECO:0000259" key="12">
    <source>
        <dbReference type="PROSITE" id="PS51163"/>
    </source>
</evidence>
<dbReference type="RefSeq" id="WP_078929852.1">
    <property type="nucleotide sequence ID" value="NZ_FUXC01000001.1"/>
</dbReference>
<keyword evidence="5" id="KW-0808">Transferase</keyword>
<keyword evidence="4" id="KW-0963">Cytoplasm</keyword>
<dbReference type="InterPro" id="IPR017945">
    <property type="entry name" value="DHBP_synth_RibB-like_a/b_dom"/>
</dbReference>
<comment type="catalytic activity">
    <reaction evidence="11">
        <text>L-threonine + hydrogencarbonate + ATP = L-threonylcarbamoyladenylate + diphosphate + H2O</text>
        <dbReference type="Rhea" id="RHEA:36407"/>
        <dbReference type="ChEBI" id="CHEBI:15377"/>
        <dbReference type="ChEBI" id="CHEBI:17544"/>
        <dbReference type="ChEBI" id="CHEBI:30616"/>
        <dbReference type="ChEBI" id="CHEBI:33019"/>
        <dbReference type="ChEBI" id="CHEBI:57926"/>
        <dbReference type="ChEBI" id="CHEBI:73682"/>
        <dbReference type="EC" id="2.7.7.87"/>
    </reaction>
</comment>
<keyword evidence="9" id="KW-0067">ATP-binding</keyword>
<keyword evidence="8" id="KW-0547">Nucleotide-binding</keyword>
<reference evidence="13 14" key="1">
    <citation type="submission" date="2017-02" db="EMBL/GenBank/DDBJ databases">
        <authorList>
            <person name="Peterson S.W."/>
        </authorList>
    </citation>
    <scope>NUCLEOTIDE SEQUENCE [LARGE SCALE GENOMIC DNA]</scope>
    <source>
        <strain evidence="13 14">ATCC BAA-909</strain>
    </source>
</reference>
<dbReference type="GO" id="GO:0008033">
    <property type="term" value="P:tRNA processing"/>
    <property type="evidence" value="ECO:0007669"/>
    <property type="project" value="UniProtKB-KW"/>
</dbReference>
<proteinExistence type="inferred from homology"/>
<dbReference type="InterPro" id="IPR050156">
    <property type="entry name" value="TC-AMP_synthase_SUA5"/>
</dbReference>
<dbReference type="PANTHER" id="PTHR17490:SF16">
    <property type="entry name" value="THREONYLCARBAMOYL-AMP SYNTHASE"/>
    <property type="match status" value="1"/>
</dbReference>
<keyword evidence="6" id="KW-0819">tRNA processing</keyword>
<dbReference type="STRING" id="225004.SAMN02745152_00136"/>
<accession>A0A1T4KG45</accession>
<evidence type="ECO:0000256" key="10">
    <source>
        <dbReference type="ARBA" id="ARBA00029774"/>
    </source>
</evidence>
<evidence type="ECO:0000256" key="2">
    <source>
        <dbReference type="ARBA" id="ARBA00007663"/>
    </source>
</evidence>
<dbReference type="Gene3D" id="3.90.870.10">
    <property type="entry name" value="DHBP synthase"/>
    <property type="match status" value="1"/>
</dbReference>
<dbReference type="SUPFAM" id="SSF55821">
    <property type="entry name" value="YrdC/RibB"/>
    <property type="match status" value="1"/>
</dbReference>
<dbReference type="GO" id="GO:0000049">
    <property type="term" value="F:tRNA binding"/>
    <property type="evidence" value="ECO:0007669"/>
    <property type="project" value="TreeGrafter"/>
</dbReference>
<evidence type="ECO:0000256" key="5">
    <source>
        <dbReference type="ARBA" id="ARBA00022679"/>
    </source>
</evidence>
<comment type="similarity">
    <text evidence="2">Belongs to the SUA5 family.</text>
</comment>
<dbReference type="GO" id="GO:0061710">
    <property type="term" value="F:L-threonylcarbamoyladenylate synthase"/>
    <property type="evidence" value="ECO:0007669"/>
    <property type="project" value="UniProtKB-EC"/>
</dbReference>
<evidence type="ECO:0000256" key="9">
    <source>
        <dbReference type="ARBA" id="ARBA00022840"/>
    </source>
</evidence>
<evidence type="ECO:0000256" key="7">
    <source>
        <dbReference type="ARBA" id="ARBA00022695"/>
    </source>
</evidence>
<keyword evidence="7" id="KW-0548">Nucleotidyltransferase</keyword>
<evidence type="ECO:0000313" key="13">
    <source>
        <dbReference type="EMBL" id="SJZ41345.1"/>
    </source>
</evidence>
<evidence type="ECO:0000256" key="8">
    <source>
        <dbReference type="ARBA" id="ARBA00022741"/>
    </source>
</evidence>
<dbReference type="GO" id="GO:0005524">
    <property type="term" value="F:ATP binding"/>
    <property type="evidence" value="ECO:0007669"/>
    <property type="project" value="UniProtKB-KW"/>
</dbReference>
<dbReference type="AlphaFoldDB" id="A0A1T4KG45"/>
<dbReference type="GO" id="GO:0003725">
    <property type="term" value="F:double-stranded RNA binding"/>
    <property type="evidence" value="ECO:0007669"/>
    <property type="project" value="InterPro"/>
</dbReference>
<comment type="subcellular location">
    <subcellularLocation>
        <location evidence="1">Cytoplasm</location>
    </subcellularLocation>
</comment>
<sequence length="197" mass="21857">MICRKSDSESIFIAADYIRRGKIVILPTDTVYGFSGIVDGRHYSYHTEQKISEIKGREEGKRCIQLLSKPEDLKKYTRDLVPDELLSFWPGPLTIIVHTFEKDGNFATTAFRCPGDEWLRKLIAECGAPIYSTSVNKSGSAPLNNLCEIKKEFGSAVDLIIDDGDKTSGVPSTIVALEEDGTVKLVRQGQIKLNCAL</sequence>
<dbReference type="OrthoDB" id="9814580at2"/>
<dbReference type="GO" id="GO:0005737">
    <property type="term" value="C:cytoplasm"/>
    <property type="evidence" value="ECO:0007669"/>
    <property type="project" value="UniProtKB-SubCell"/>
</dbReference>
<protein>
    <recommendedName>
        <fullName evidence="10">L-threonylcarbamoyladenylate synthase</fullName>
        <ecNumber evidence="3">2.7.7.87</ecNumber>
    </recommendedName>
    <alternativeName>
        <fullName evidence="10">L-threonylcarbamoyladenylate synthase</fullName>
    </alternativeName>
</protein>
<dbReference type="EC" id="2.7.7.87" evidence="3"/>
<organism evidence="13 14">
    <name type="scientific">Treponema berlinense</name>
    <dbReference type="NCBI Taxonomy" id="225004"/>
    <lineage>
        <taxon>Bacteria</taxon>
        <taxon>Pseudomonadati</taxon>
        <taxon>Spirochaetota</taxon>
        <taxon>Spirochaetia</taxon>
        <taxon>Spirochaetales</taxon>
        <taxon>Treponemataceae</taxon>
        <taxon>Treponema</taxon>
    </lineage>
</organism>
<evidence type="ECO:0000256" key="4">
    <source>
        <dbReference type="ARBA" id="ARBA00022490"/>
    </source>
</evidence>
<gene>
    <name evidence="13" type="ORF">SAMN02745152_00136</name>
</gene>
<dbReference type="InterPro" id="IPR006070">
    <property type="entry name" value="Sua5-like_dom"/>
</dbReference>
<dbReference type="PANTHER" id="PTHR17490">
    <property type="entry name" value="SUA5"/>
    <property type="match status" value="1"/>
</dbReference>
<evidence type="ECO:0000256" key="11">
    <source>
        <dbReference type="ARBA" id="ARBA00048366"/>
    </source>
</evidence>